<organism evidence="11 12">
    <name type="scientific">Daphnia pulex</name>
    <name type="common">Water flea</name>
    <dbReference type="NCBI Taxonomy" id="6669"/>
    <lineage>
        <taxon>Eukaryota</taxon>
        <taxon>Metazoa</taxon>
        <taxon>Ecdysozoa</taxon>
        <taxon>Arthropoda</taxon>
        <taxon>Crustacea</taxon>
        <taxon>Branchiopoda</taxon>
        <taxon>Diplostraca</taxon>
        <taxon>Cladocera</taxon>
        <taxon>Anomopoda</taxon>
        <taxon>Daphniidae</taxon>
        <taxon>Daphnia</taxon>
    </lineage>
</organism>
<dbReference type="PANTHER" id="PTHR42643:SF24">
    <property type="entry name" value="IONOTROPIC RECEPTOR 60A"/>
    <property type="match status" value="1"/>
</dbReference>
<keyword evidence="12" id="KW-1185">Reference proteome</keyword>
<keyword evidence="4 9" id="KW-0812">Transmembrane</keyword>
<dbReference type="InParanoid" id="E9GR61"/>
<feature type="transmembrane region" description="Helical" evidence="9">
    <location>
        <begin position="131"/>
        <end position="156"/>
    </location>
</feature>
<dbReference type="SUPFAM" id="SSF53850">
    <property type="entry name" value="Periplasmic binding protein-like II"/>
    <property type="match status" value="1"/>
</dbReference>
<proteinExistence type="inferred from homology"/>
<dbReference type="EMBL" id="GL732559">
    <property type="protein sequence ID" value="EFX77950.1"/>
    <property type="molecule type" value="Genomic_DNA"/>
</dbReference>
<dbReference type="GO" id="GO:0005886">
    <property type="term" value="C:plasma membrane"/>
    <property type="evidence" value="ECO:0007669"/>
    <property type="project" value="UniProtKB-SubCell"/>
</dbReference>
<comment type="similarity">
    <text evidence="2">Belongs to the glutamate-gated ion channel (TC 1.A.10.1) family.</text>
</comment>
<evidence type="ECO:0000256" key="8">
    <source>
        <dbReference type="ARBA" id="ARBA00023180"/>
    </source>
</evidence>
<evidence type="ECO:0000256" key="9">
    <source>
        <dbReference type="SAM" id="Phobius"/>
    </source>
</evidence>
<protein>
    <recommendedName>
        <fullName evidence="10">Ionotropic glutamate receptor C-terminal domain-containing protein</fullName>
    </recommendedName>
</protein>
<keyword evidence="8" id="KW-0325">Glycoprotein</keyword>
<evidence type="ECO:0000256" key="4">
    <source>
        <dbReference type="ARBA" id="ARBA00022692"/>
    </source>
</evidence>
<name>E9GR61_DAPPU</name>
<evidence type="ECO:0000256" key="6">
    <source>
        <dbReference type="ARBA" id="ARBA00023136"/>
    </source>
</evidence>
<evidence type="ECO:0000256" key="7">
    <source>
        <dbReference type="ARBA" id="ARBA00023170"/>
    </source>
</evidence>
<sequence>MRDFQIILEHMKLPGIYNVKRNSTGYVVQSAGPVPLALEWLSLRYNFTYSYIPMTEPNMVVDDLPNQQGGMTFLRQKEAELYLGALVVTSERFKDADFPSPWMSSSFSILIPIPNSSTNIGALIQPMSTEVWIWICLSVPAVMASLFGLSKCIVALNKRMMQGSKPSDVNLRDSSFQITNYVICVLLSQGAYCVKRQLAIRLAAAAWCLACFVLVQAYSSTLIAFITLPNNKPIINSVYDIPNVPGLKITVNRNFAVDQTNFSIFKKLGDSLREDPSLRCNKTELCLDKMQSGNYVYIHGKPVIQKIIAMDREQTGSCHFTMASESFWSGHLYFFLQKKSPYTETINRGLIRGFLREQTGLEYEIHIIEEVAANGSILATEDSMLHHDRAGDGEEELHLPLGYAASVLQYHCAENWKVGYMMNCPGDYNGKISNYIANLKNFEIAGIDPASVIFMTCGLDVSKEKEDNFWGIPENFTIFSGQKMLDRIEESRTPQGYRIPKSTEANVDGFITSASNHAATRKTRNVVGRKIQGKGKKKH</sequence>
<feature type="domain" description="Ionotropic glutamate receptor C-terminal" evidence="10">
    <location>
        <begin position="129"/>
        <end position="242"/>
    </location>
</feature>
<dbReference type="FunFam" id="3.40.190.10:FF:000218">
    <property type="entry name" value="Uncharacterized protein"/>
    <property type="match status" value="1"/>
</dbReference>
<evidence type="ECO:0000256" key="1">
    <source>
        <dbReference type="ARBA" id="ARBA00004651"/>
    </source>
</evidence>
<keyword evidence="3" id="KW-1003">Cell membrane</keyword>
<dbReference type="GO" id="GO:0015276">
    <property type="term" value="F:ligand-gated monoatomic ion channel activity"/>
    <property type="evidence" value="ECO:0007669"/>
    <property type="project" value="InterPro"/>
</dbReference>
<dbReference type="InterPro" id="IPR052192">
    <property type="entry name" value="Insect_Ionotropic_Sensory_Rcpt"/>
</dbReference>
<dbReference type="InterPro" id="IPR001320">
    <property type="entry name" value="Iontro_rcpt_C"/>
</dbReference>
<evidence type="ECO:0000313" key="11">
    <source>
        <dbReference type="EMBL" id="EFX77950.1"/>
    </source>
</evidence>
<dbReference type="PANTHER" id="PTHR42643">
    <property type="entry name" value="IONOTROPIC RECEPTOR 20A-RELATED"/>
    <property type="match status" value="1"/>
</dbReference>
<keyword evidence="6 9" id="KW-0472">Membrane</keyword>
<comment type="subcellular location">
    <subcellularLocation>
        <location evidence="1">Cell membrane</location>
        <topology evidence="1">Multi-pass membrane protein</topology>
    </subcellularLocation>
</comment>
<dbReference type="Proteomes" id="UP000000305">
    <property type="component" value="Unassembled WGS sequence"/>
</dbReference>
<accession>E9GR61</accession>
<evidence type="ECO:0000256" key="2">
    <source>
        <dbReference type="ARBA" id="ARBA00008685"/>
    </source>
</evidence>
<reference evidence="11 12" key="1">
    <citation type="journal article" date="2011" name="Science">
        <title>The ecoresponsive genome of Daphnia pulex.</title>
        <authorList>
            <person name="Colbourne J.K."/>
            <person name="Pfrender M.E."/>
            <person name="Gilbert D."/>
            <person name="Thomas W.K."/>
            <person name="Tucker A."/>
            <person name="Oakley T.H."/>
            <person name="Tokishita S."/>
            <person name="Aerts A."/>
            <person name="Arnold G.J."/>
            <person name="Basu M.K."/>
            <person name="Bauer D.J."/>
            <person name="Caceres C.E."/>
            <person name="Carmel L."/>
            <person name="Casola C."/>
            <person name="Choi J.H."/>
            <person name="Detter J.C."/>
            <person name="Dong Q."/>
            <person name="Dusheyko S."/>
            <person name="Eads B.D."/>
            <person name="Frohlich T."/>
            <person name="Geiler-Samerotte K.A."/>
            <person name="Gerlach D."/>
            <person name="Hatcher P."/>
            <person name="Jogdeo S."/>
            <person name="Krijgsveld J."/>
            <person name="Kriventseva E.V."/>
            <person name="Kultz D."/>
            <person name="Laforsch C."/>
            <person name="Lindquist E."/>
            <person name="Lopez J."/>
            <person name="Manak J.R."/>
            <person name="Muller J."/>
            <person name="Pangilinan J."/>
            <person name="Patwardhan R.P."/>
            <person name="Pitluck S."/>
            <person name="Pritham E.J."/>
            <person name="Rechtsteiner A."/>
            <person name="Rho M."/>
            <person name="Rogozin I.B."/>
            <person name="Sakarya O."/>
            <person name="Salamov A."/>
            <person name="Schaack S."/>
            <person name="Shapiro H."/>
            <person name="Shiga Y."/>
            <person name="Skalitzky C."/>
            <person name="Smith Z."/>
            <person name="Souvorov A."/>
            <person name="Sung W."/>
            <person name="Tang Z."/>
            <person name="Tsuchiya D."/>
            <person name="Tu H."/>
            <person name="Vos H."/>
            <person name="Wang M."/>
            <person name="Wolf Y.I."/>
            <person name="Yamagata H."/>
            <person name="Yamada T."/>
            <person name="Ye Y."/>
            <person name="Shaw J.R."/>
            <person name="Andrews J."/>
            <person name="Crease T.J."/>
            <person name="Tang H."/>
            <person name="Lucas S.M."/>
            <person name="Robertson H.M."/>
            <person name="Bork P."/>
            <person name="Koonin E.V."/>
            <person name="Zdobnov E.M."/>
            <person name="Grigoriev I.V."/>
            <person name="Lynch M."/>
            <person name="Boore J.L."/>
        </authorList>
    </citation>
    <scope>NUCLEOTIDE SEQUENCE [LARGE SCALE GENOMIC DNA]</scope>
</reference>
<dbReference type="Pfam" id="PF00060">
    <property type="entry name" value="Lig_chan"/>
    <property type="match status" value="1"/>
</dbReference>
<dbReference type="Gene3D" id="1.10.287.70">
    <property type="match status" value="1"/>
</dbReference>
<feature type="transmembrane region" description="Helical" evidence="9">
    <location>
        <begin position="206"/>
        <end position="228"/>
    </location>
</feature>
<keyword evidence="7" id="KW-0675">Receptor</keyword>
<dbReference type="HOGENOM" id="CLU_505548_0_0_1"/>
<evidence type="ECO:0000313" key="12">
    <source>
        <dbReference type="Proteomes" id="UP000000305"/>
    </source>
</evidence>
<evidence type="ECO:0000259" key="10">
    <source>
        <dbReference type="Pfam" id="PF00060"/>
    </source>
</evidence>
<dbReference type="KEGG" id="dpx:DAPPUDRAFT_320825"/>
<keyword evidence="5 9" id="KW-1133">Transmembrane helix</keyword>
<evidence type="ECO:0000256" key="3">
    <source>
        <dbReference type="ARBA" id="ARBA00022475"/>
    </source>
</evidence>
<dbReference type="eggNOG" id="KOG1052">
    <property type="taxonomic scope" value="Eukaryota"/>
</dbReference>
<dbReference type="PhylomeDB" id="E9GR61"/>
<gene>
    <name evidence="11" type="ORF">DAPPUDRAFT_320825</name>
</gene>
<dbReference type="AlphaFoldDB" id="E9GR61"/>
<dbReference type="OrthoDB" id="10558579at2759"/>
<dbReference type="FunFam" id="1.10.287.70:FF:000281">
    <property type="entry name" value="Uncharacterized protein"/>
    <property type="match status" value="1"/>
</dbReference>
<evidence type="ECO:0000256" key="5">
    <source>
        <dbReference type="ARBA" id="ARBA00022989"/>
    </source>
</evidence>
<dbReference type="GO" id="GO:0050906">
    <property type="term" value="P:detection of stimulus involved in sensory perception"/>
    <property type="evidence" value="ECO:0007669"/>
    <property type="project" value="UniProtKB-ARBA"/>
</dbReference>